<feature type="region of interest" description="Disordered" evidence="5">
    <location>
        <begin position="168"/>
        <end position="195"/>
    </location>
</feature>
<accession>A0ABS2K1R6</accession>
<dbReference type="RefSeq" id="WP_204680682.1">
    <property type="nucleotide sequence ID" value="NZ_BSNR01000018.1"/>
</dbReference>
<evidence type="ECO:0000313" key="7">
    <source>
        <dbReference type="EMBL" id="MBM7125163.1"/>
    </source>
</evidence>
<name>A0ABS2K1R6_9GAMM</name>
<evidence type="ECO:0000313" key="8">
    <source>
        <dbReference type="Proteomes" id="UP001430149"/>
    </source>
</evidence>
<organism evidence="7 8">
    <name type="scientific">Dyella flava</name>
    <dbReference type="NCBI Taxonomy" id="1920170"/>
    <lineage>
        <taxon>Bacteria</taxon>
        <taxon>Pseudomonadati</taxon>
        <taxon>Pseudomonadota</taxon>
        <taxon>Gammaproteobacteria</taxon>
        <taxon>Lysobacterales</taxon>
        <taxon>Rhodanobacteraceae</taxon>
        <taxon>Dyella</taxon>
    </lineage>
</organism>
<feature type="compositionally biased region" description="Basic and acidic residues" evidence="5">
    <location>
        <begin position="185"/>
        <end position="195"/>
    </location>
</feature>
<comment type="caution">
    <text evidence="7">The sequence shown here is derived from an EMBL/GenBank/DDBJ whole genome shotgun (WGS) entry which is preliminary data.</text>
</comment>
<dbReference type="PROSITE" id="PS51007">
    <property type="entry name" value="CYTC"/>
    <property type="match status" value="1"/>
</dbReference>
<dbReference type="InterPro" id="IPR009056">
    <property type="entry name" value="Cyt_c-like_dom"/>
</dbReference>
<dbReference type="Pfam" id="PF13442">
    <property type="entry name" value="Cytochrome_CBB3"/>
    <property type="match status" value="1"/>
</dbReference>
<keyword evidence="8" id="KW-1185">Reference proteome</keyword>
<feature type="domain" description="Cytochrome c" evidence="6">
    <location>
        <begin position="71"/>
        <end position="155"/>
    </location>
</feature>
<evidence type="ECO:0000256" key="1">
    <source>
        <dbReference type="ARBA" id="ARBA00022617"/>
    </source>
</evidence>
<reference evidence="7" key="1">
    <citation type="submission" date="2020-10" db="EMBL/GenBank/DDBJ databases">
        <title>Phylogeny of dyella-like bacteria.</title>
        <authorList>
            <person name="Fu J."/>
        </authorList>
    </citation>
    <scope>NUCLEOTIDE SEQUENCE</scope>
    <source>
        <strain evidence="7">DHOC52</strain>
    </source>
</reference>
<protein>
    <submittedName>
        <fullName evidence="7">Cytochrome c</fullName>
    </submittedName>
</protein>
<dbReference type="InterPro" id="IPR036909">
    <property type="entry name" value="Cyt_c-like_dom_sf"/>
</dbReference>
<evidence type="ECO:0000259" key="6">
    <source>
        <dbReference type="PROSITE" id="PS51007"/>
    </source>
</evidence>
<keyword evidence="2 4" id="KW-0479">Metal-binding</keyword>
<evidence type="ECO:0000256" key="2">
    <source>
        <dbReference type="ARBA" id="ARBA00022723"/>
    </source>
</evidence>
<evidence type="ECO:0000256" key="5">
    <source>
        <dbReference type="SAM" id="MobiDB-lite"/>
    </source>
</evidence>
<dbReference type="Proteomes" id="UP001430149">
    <property type="component" value="Unassembled WGS sequence"/>
</dbReference>
<proteinExistence type="predicted"/>
<dbReference type="EMBL" id="JADIKE010000031">
    <property type="protein sequence ID" value="MBM7125163.1"/>
    <property type="molecule type" value="Genomic_DNA"/>
</dbReference>
<sequence>MKRRIEYRTSMVAGVVVLGLLAYAYAWSGFYNIGADSPHEPLTYRFLTMVREHSVQRHARDISVPNLDDPTLILKGAGQYAAMCTGCHLAPGMSDSEIRAGLYPQPPNLSQQRIEPREAFWIIKHGVKMSGMPAWGATHDDPTIWSMVAFLQKLPGMTPAQYKDVVAKAPPDNDMDMDMGAGKQGAHDGSGETSH</sequence>
<evidence type="ECO:0000256" key="3">
    <source>
        <dbReference type="ARBA" id="ARBA00023004"/>
    </source>
</evidence>
<evidence type="ECO:0000256" key="4">
    <source>
        <dbReference type="PROSITE-ProRule" id="PRU00433"/>
    </source>
</evidence>
<keyword evidence="1 4" id="KW-0349">Heme</keyword>
<keyword evidence="3 4" id="KW-0408">Iron</keyword>
<dbReference type="Gene3D" id="1.10.760.10">
    <property type="entry name" value="Cytochrome c-like domain"/>
    <property type="match status" value="1"/>
</dbReference>
<dbReference type="SUPFAM" id="SSF46626">
    <property type="entry name" value="Cytochrome c"/>
    <property type="match status" value="1"/>
</dbReference>
<gene>
    <name evidence="7" type="ORF">ISP19_07175</name>
</gene>